<evidence type="ECO:0000256" key="1">
    <source>
        <dbReference type="SAM" id="Phobius"/>
    </source>
</evidence>
<dbReference type="Proteomes" id="UP000216361">
    <property type="component" value="Unassembled WGS sequence"/>
</dbReference>
<organism evidence="2 3">
    <name type="scientific">Elstera cyanobacteriorum</name>
    <dbReference type="NCBI Taxonomy" id="2022747"/>
    <lineage>
        <taxon>Bacteria</taxon>
        <taxon>Pseudomonadati</taxon>
        <taxon>Pseudomonadota</taxon>
        <taxon>Alphaproteobacteria</taxon>
        <taxon>Rhodospirillales</taxon>
        <taxon>Rhodospirillaceae</taxon>
        <taxon>Elstera</taxon>
    </lineage>
</organism>
<accession>A0A255XLD7</accession>
<gene>
    <name evidence="2" type="ORF">CHR90_12395</name>
</gene>
<dbReference type="InterPro" id="IPR018666">
    <property type="entry name" value="DUF2125"/>
</dbReference>
<dbReference type="OrthoDB" id="8478166at2"/>
<keyword evidence="3" id="KW-1185">Reference proteome</keyword>
<dbReference type="Pfam" id="PF09898">
    <property type="entry name" value="DUF2125"/>
    <property type="match status" value="1"/>
</dbReference>
<reference evidence="2 3" key="1">
    <citation type="submission" date="2017-07" db="EMBL/GenBank/DDBJ databases">
        <title>Elstera cyanobacteriorum sp. nov., a novel bacterium isolated from cyanobacterial aggregates in a eutrophic lake.</title>
        <authorList>
            <person name="Cai H."/>
        </authorList>
    </citation>
    <scope>NUCLEOTIDE SEQUENCE [LARGE SCALE GENOMIC DNA]</scope>
    <source>
        <strain evidence="2 3">TH019</strain>
    </source>
</reference>
<protein>
    <recommendedName>
        <fullName evidence="4">DUF2125 domain-containing protein</fullName>
    </recommendedName>
</protein>
<proteinExistence type="predicted"/>
<keyword evidence="1" id="KW-1133">Transmembrane helix</keyword>
<dbReference type="AlphaFoldDB" id="A0A255XLD7"/>
<evidence type="ECO:0008006" key="4">
    <source>
        <dbReference type="Google" id="ProtNLM"/>
    </source>
</evidence>
<keyword evidence="1" id="KW-0472">Membrane</keyword>
<name>A0A255XLD7_9PROT</name>
<sequence>MLPRSGITPDLWGEDLGFVLRGRMTLRPLLRRPGVIALALLLLLAAGMALFWGMARGRVLDTLAAEADALRAQGWQIAYRVGDTGGFPLAVETELTEVQILRPGPRGDLAWRGDRVTLTWSPLRPNSTSVGLPQDSTLKLATPHGPLTGRLRLEDGEIRLTGPRAGGRLTVTLAQPLLTLETPHPIILRAERLALDLQDLGARGRDHLVATVQGSLMLERFTAPQVTPLLAEPLTASVGLTVMGDAPAAVTGSAFADWRDAGGTVEIRPLSLALGGFALEGEGTLTLDRLMRPLAAGTAKVRGFVEGIDRLIAVGLVTERDGRLARLLLSAVATTDPQTGQPSLSVPVTVQDGWLLLGPSRLVPVPPLPLPDPA</sequence>
<evidence type="ECO:0000313" key="3">
    <source>
        <dbReference type="Proteomes" id="UP000216361"/>
    </source>
</evidence>
<comment type="caution">
    <text evidence="2">The sequence shown here is derived from an EMBL/GenBank/DDBJ whole genome shotgun (WGS) entry which is preliminary data.</text>
</comment>
<keyword evidence="1" id="KW-0812">Transmembrane</keyword>
<dbReference type="EMBL" id="NOXS01000033">
    <property type="protein sequence ID" value="OYQ17776.1"/>
    <property type="molecule type" value="Genomic_DNA"/>
</dbReference>
<feature type="transmembrane region" description="Helical" evidence="1">
    <location>
        <begin position="34"/>
        <end position="55"/>
    </location>
</feature>
<evidence type="ECO:0000313" key="2">
    <source>
        <dbReference type="EMBL" id="OYQ17776.1"/>
    </source>
</evidence>